<evidence type="ECO:0000313" key="1">
    <source>
        <dbReference type="EMBL" id="KAJ8106842.1"/>
    </source>
</evidence>
<gene>
    <name evidence="1" type="ORF">OPT61_g9272</name>
</gene>
<name>A0ACC2HUS0_9PLEO</name>
<evidence type="ECO:0000313" key="2">
    <source>
        <dbReference type="Proteomes" id="UP001153331"/>
    </source>
</evidence>
<keyword evidence="2" id="KW-1185">Reference proteome</keyword>
<comment type="caution">
    <text evidence="1">The sequence shown here is derived from an EMBL/GenBank/DDBJ whole genome shotgun (WGS) entry which is preliminary data.</text>
</comment>
<proteinExistence type="predicted"/>
<sequence>MCTTYEINYLRCQREVGRDCKHTDHLPCDSGMCKGDDHQHVTVKKDENCPVHGMDKGQGPKAGGFKDRKMEEWPDTDCRPL</sequence>
<accession>A0ACC2HUS0</accession>
<dbReference type="EMBL" id="JAPHNI010001064">
    <property type="protein sequence ID" value="KAJ8106842.1"/>
    <property type="molecule type" value="Genomic_DNA"/>
</dbReference>
<reference evidence="1" key="1">
    <citation type="submission" date="2022-11" db="EMBL/GenBank/DDBJ databases">
        <title>Genome Sequence of Boeremia exigua.</title>
        <authorList>
            <person name="Buettner E."/>
        </authorList>
    </citation>
    <scope>NUCLEOTIDE SEQUENCE</scope>
    <source>
        <strain evidence="1">CU02</strain>
    </source>
</reference>
<organism evidence="1 2">
    <name type="scientific">Boeremia exigua</name>
    <dbReference type="NCBI Taxonomy" id="749465"/>
    <lineage>
        <taxon>Eukaryota</taxon>
        <taxon>Fungi</taxon>
        <taxon>Dikarya</taxon>
        <taxon>Ascomycota</taxon>
        <taxon>Pezizomycotina</taxon>
        <taxon>Dothideomycetes</taxon>
        <taxon>Pleosporomycetidae</taxon>
        <taxon>Pleosporales</taxon>
        <taxon>Pleosporineae</taxon>
        <taxon>Didymellaceae</taxon>
        <taxon>Boeremia</taxon>
    </lineage>
</organism>
<protein>
    <submittedName>
        <fullName evidence="1">Uncharacterized protein</fullName>
    </submittedName>
</protein>
<dbReference type="Proteomes" id="UP001153331">
    <property type="component" value="Unassembled WGS sequence"/>
</dbReference>